<accession>A0ABP3PA08</accession>
<evidence type="ECO:0000256" key="2">
    <source>
        <dbReference type="ARBA" id="ARBA00009865"/>
    </source>
</evidence>
<protein>
    <recommendedName>
        <fullName evidence="7">Ricin B lectin domain-containing protein</fullName>
    </recommendedName>
</protein>
<proteinExistence type="inferred from homology"/>
<evidence type="ECO:0000313" key="8">
    <source>
        <dbReference type="EMBL" id="GAA0563303.1"/>
    </source>
</evidence>
<dbReference type="CDD" id="cd00161">
    <property type="entry name" value="beta-trefoil_Ricin-like"/>
    <property type="match status" value="1"/>
</dbReference>
<sequence length="501" mass="53516">MKRNFLATAGVLAFLAGGPASAQLAGEPYIHDPSTVVESDGKYFTFGTGGGGLMSDDGYTWHRGALRPGGGLAPDTIKIGDRYYVAYAVGGGGMSGGHASNIKVMWTKSLDPKSPNFGFHDVGIVASSNGVEDNDAIDPAFLYAKGHLWLSYGTYFGTIRIVELDPKTGDRVKGNKAVDVAIDMEASDMMYRDGWYYLLGTHGTCCDGPNSSYNIRVGRSKNILGPYVDNMGVPLLKGGGKLVAAGAGRVYGVGHFGLLDLGDGVQKFSMHYEADMDRGGLSVLDIRPLLWKDGWPVGGDHFVPGTYEIQSERGGGALELAVDFVRIDVPRHRGPMPALGPNGAMPEAPPEGFSFFGPPKGPITPLPDMTLAQDSANWPAGKIDVQLNDYMTRPHQKWTVTPVADAGGYPGAPYYKITIAETDRALTAMADGSVVAQPSFTGAAEQLWRIDQLTDGTYRIMPKATPGSSEPLALTAIGRSSLALLKFEPNGDRSRWNFRKP</sequence>
<gene>
    <name evidence="8" type="ORF">GCM10008942_09680</name>
</gene>
<dbReference type="Pfam" id="PF14200">
    <property type="entry name" value="RicinB_lectin_2"/>
    <property type="match status" value="1"/>
</dbReference>
<evidence type="ECO:0000256" key="5">
    <source>
        <dbReference type="RuleBase" id="RU361187"/>
    </source>
</evidence>
<comment type="caution">
    <text evidence="8">The sequence shown here is derived from an EMBL/GenBank/DDBJ whole genome shotgun (WGS) entry which is preliminary data.</text>
</comment>
<keyword evidence="3 5" id="KW-0378">Hydrolase</keyword>
<comment type="pathway">
    <text evidence="1">Glycan metabolism; L-arabinan degradation.</text>
</comment>
<dbReference type="SUPFAM" id="SSF75005">
    <property type="entry name" value="Arabinanase/levansucrase/invertase"/>
    <property type="match status" value="1"/>
</dbReference>
<dbReference type="InterPro" id="IPR006710">
    <property type="entry name" value="Glyco_hydro_43"/>
</dbReference>
<dbReference type="InterPro" id="IPR000772">
    <property type="entry name" value="Ricin_B_lectin"/>
</dbReference>
<dbReference type="InterPro" id="IPR023296">
    <property type="entry name" value="Glyco_hydro_beta-prop_sf"/>
</dbReference>
<name>A0ABP3PA08_9PROT</name>
<dbReference type="CDD" id="cd08998">
    <property type="entry name" value="GH43_Arb43a-like"/>
    <property type="match status" value="1"/>
</dbReference>
<reference evidence="9" key="1">
    <citation type="journal article" date="2019" name="Int. J. Syst. Evol. Microbiol.">
        <title>The Global Catalogue of Microorganisms (GCM) 10K type strain sequencing project: providing services to taxonomists for standard genome sequencing and annotation.</title>
        <authorList>
            <consortium name="The Broad Institute Genomics Platform"/>
            <consortium name="The Broad Institute Genome Sequencing Center for Infectious Disease"/>
            <person name="Wu L."/>
            <person name="Ma J."/>
        </authorList>
    </citation>
    <scope>NUCLEOTIDE SEQUENCE [LARGE SCALE GENOMIC DNA]</scope>
    <source>
        <strain evidence="9">JCM 15089</strain>
    </source>
</reference>
<dbReference type="InterPro" id="IPR050727">
    <property type="entry name" value="GH43_arabinanases"/>
</dbReference>
<dbReference type="SUPFAM" id="SSF50370">
    <property type="entry name" value="Ricin B-like lectins"/>
    <property type="match status" value="1"/>
</dbReference>
<evidence type="ECO:0000256" key="4">
    <source>
        <dbReference type="ARBA" id="ARBA00023295"/>
    </source>
</evidence>
<feature type="domain" description="Ricin B lectin" evidence="7">
    <location>
        <begin position="395"/>
        <end position="466"/>
    </location>
</feature>
<keyword evidence="6" id="KW-0732">Signal</keyword>
<feature type="signal peptide" evidence="6">
    <location>
        <begin position="1"/>
        <end position="22"/>
    </location>
</feature>
<keyword evidence="4 5" id="KW-0326">Glycosidase</keyword>
<dbReference type="Gene3D" id="2.80.10.50">
    <property type="match status" value="1"/>
</dbReference>
<dbReference type="RefSeq" id="WP_166932574.1">
    <property type="nucleotide sequence ID" value="NZ_BAAADD010000002.1"/>
</dbReference>
<evidence type="ECO:0000256" key="1">
    <source>
        <dbReference type="ARBA" id="ARBA00004834"/>
    </source>
</evidence>
<organism evidence="8 9">
    <name type="scientific">Rhizomicrobium electricum</name>
    <dbReference type="NCBI Taxonomy" id="480070"/>
    <lineage>
        <taxon>Bacteria</taxon>
        <taxon>Pseudomonadati</taxon>
        <taxon>Pseudomonadota</taxon>
        <taxon>Alphaproteobacteria</taxon>
        <taxon>Micropepsales</taxon>
        <taxon>Micropepsaceae</taxon>
        <taxon>Rhizomicrobium</taxon>
    </lineage>
</organism>
<dbReference type="PANTHER" id="PTHR43301">
    <property type="entry name" value="ARABINAN ENDO-1,5-ALPHA-L-ARABINOSIDASE"/>
    <property type="match status" value="1"/>
</dbReference>
<dbReference type="Gene3D" id="2.115.10.20">
    <property type="entry name" value="Glycosyl hydrolase domain, family 43"/>
    <property type="match status" value="1"/>
</dbReference>
<evidence type="ECO:0000259" key="7">
    <source>
        <dbReference type="Pfam" id="PF14200"/>
    </source>
</evidence>
<dbReference type="Proteomes" id="UP001499951">
    <property type="component" value="Unassembled WGS sequence"/>
</dbReference>
<keyword evidence="9" id="KW-1185">Reference proteome</keyword>
<dbReference type="PANTHER" id="PTHR43301:SF3">
    <property type="entry name" value="ARABINAN ENDO-1,5-ALPHA-L-ARABINOSIDASE A-RELATED"/>
    <property type="match status" value="1"/>
</dbReference>
<dbReference type="Pfam" id="PF04616">
    <property type="entry name" value="Glyco_hydro_43"/>
    <property type="match status" value="1"/>
</dbReference>
<evidence type="ECO:0000256" key="6">
    <source>
        <dbReference type="SAM" id="SignalP"/>
    </source>
</evidence>
<comment type="similarity">
    <text evidence="2 5">Belongs to the glycosyl hydrolase 43 family.</text>
</comment>
<evidence type="ECO:0000313" key="9">
    <source>
        <dbReference type="Proteomes" id="UP001499951"/>
    </source>
</evidence>
<feature type="chain" id="PRO_5046460868" description="Ricin B lectin domain-containing protein" evidence="6">
    <location>
        <begin position="23"/>
        <end position="501"/>
    </location>
</feature>
<dbReference type="EMBL" id="BAAADD010000002">
    <property type="protein sequence ID" value="GAA0563303.1"/>
    <property type="molecule type" value="Genomic_DNA"/>
</dbReference>
<dbReference type="InterPro" id="IPR035992">
    <property type="entry name" value="Ricin_B-like_lectins"/>
</dbReference>
<evidence type="ECO:0000256" key="3">
    <source>
        <dbReference type="ARBA" id="ARBA00022801"/>
    </source>
</evidence>